<dbReference type="FunFam" id="3.30.70.360:FF:000001">
    <property type="entry name" value="N-acetyldiaminopimelate deacetylase"/>
    <property type="match status" value="1"/>
</dbReference>
<reference evidence="4" key="2">
    <citation type="journal article" date="2021" name="PeerJ">
        <title>Extensive microbial diversity within the chicken gut microbiome revealed by metagenomics and culture.</title>
        <authorList>
            <person name="Gilroy R."/>
            <person name="Ravi A."/>
            <person name="Getino M."/>
            <person name="Pursley I."/>
            <person name="Horton D.L."/>
            <person name="Alikhan N.F."/>
            <person name="Baker D."/>
            <person name="Gharbi K."/>
            <person name="Hall N."/>
            <person name="Watson M."/>
            <person name="Adriaenssens E.M."/>
            <person name="Foster-Nyarko E."/>
            <person name="Jarju S."/>
            <person name="Secka A."/>
            <person name="Antonio M."/>
            <person name="Oren A."/>
            <person name="Chaudhuri R.R."/>
            <person name="La Ragione R."/>
            <person name="Hildebrand F."/>
            <person name="Pallen M.J."/>
        </authorList>
    </citation>
    <scope>NUCLEOTIDE SEQUENCE</scope>
    <source>
        <strain evidence="4">ChiSjej4B22-8148</strain>
    </source>
</reference>
<reference evidence="4" key="1">
    <citation type="submission" date="2020-10" db="EMBL/GenBank/DDBJ databases">
        <authorList>
            <person name="Gilroy R."/>
        </authorList>
    </citation>
    <scope>NUCLEOTIDE SEQUENCE</scope>
    <source>
        <strain evidence="4">ChiSjej4B22-8148</strain>
    </source>
</reference>
<dbReference type="PANTHER" id="PTHR11014:SF63">
    <property type="entry name" value="METALLOPEPTIDASE, PUTATIVE (AFU_ORTHOLOGUE AFUA_6G09600)-RELATED"/>
    <property type="match status" value="1"/>
</dbReference>
<dbReference type="SUPFAM" id="SSF53187">
    <property type="entry name" value="Zn-dependent exopeptidases"/>
    <property type="match status" value="1"/>
</dbReference>
<dbReference type="PIRSF" id="PIRSF005962">
    <property type="entry name" value="Pept_M20D_amidohydro"/>
    <property type="match status" value="1"/>
</dbReference>
<feature type="domain" description="Peptidase M20 dimerisation" evidence="3">
    <location>
        <begin position="194"/>
        <end position="288"/>
    </location>
</feature>
<dbReference type="Gene3D" id="3.40.630.10">
    <property type="entry name" value="Zn peptidases"/>
    <property type="match status" value="1"/>
</dbReference>
<dbReference type="Pfam" id="PF07687">
    <property type="entry name" value="M20_dimer"/>
    <property type="match status" value="1"/>
</dbReference>
<feature type="binding site" evidence="2">
    <location>
        <position position="108"/>
    </location>
    <ligand>
        <name>Mn(2+)</name>
        <dbReference type="ChEBI" id="CHEBI:29035"/>
        <label>2</label>
    </ligand>
</feature>
<comment type="caution">
    <text evidence="4">The sequence shown here is derived from an EMBL/GenBank/DDBJ whole genome shotgun (WGS) entry which is preliminary data.</text>
</comment>
<evidence type="ECO:0000256" key="2">
    <source>
        <dbReference type="PIRSR" id="PIRSR005962-1"/>
    </source>
</evidence>
<protein>
    <submittedName>
        <fullName evidence="4">Amidohydrolase</fullName>
    </submittedName>
</protein>
<comment type="cofactor">
    <cofactor evidence="2">
        <name>Mn(2+)</name>
        <dbReference type="ChEBI" id="CHEBI:29035"/>
    </cofactor>
    <text evidence="2">The Mn(2+) ion enhances activity.</text>
</comment>
<feature type="binding site" evidence="2">
    <location>
        <position position="142"/>
    </location>
    <ligand>
        <name>Mn(2+)</name>
        <dbReference type="ChEBI" id="CHEBI:29035"/>
        <label>2</label>
    </ligand>
</feature>
<dbReference type="EMBL" id="DVGK01000120">
    <property type="protein sequence ID" value="HIR14388.1"/>
    <property type="molecule type" value="Genomic_DNA"/>
</dbReference>
<organism evidence="4 5">
    <name type="scientific">Candidatus Choladousia intestinavium</name>
    <dbReference type="NCBI Taxonomy" id="2840727"/>
    <lineage>
        <taxon>Bacteria</taxon>
        <taxon>Bacillati</taxon>
        <taxon>Bacillota</taxon>
        <taxon>Clostridia</taxon>
        <taxon>Lachnospirales</taxon>
        <taxon>Lachnospiraceae</taxon>
        <taxon>Lachnospiraceae incertae sedis</taxon>
        <taxon>Candidatus Choladousia</taxon>
    </lineage>
</organism>
<dbReference type="Gene3D" id="3.30.70.360">
    <property type="match status" value="1"/>
</dbReference>
<dbReference type="InterPro" id="IPR036264">
    <property type="entry name" value="Bact_exopeptidase_dim_dom"/>
</dbReference>
<keyword evidence="2" id="KW-0464">Manganese</keyword>
<feature type="binding site" evidence="2">
    <location>
        <position position="106"/>
    </location>
    <ligand>
        <name>Mn(2+)</name>
        <dbReference type="ChEBI" id="CHEBI:29035"/>
        <label>2</label>
    </ligand>
</feature>
<keyword evidence="1" id="KW-0378">Hydrolase</keyword>
<sequence>MEQTANRVKELMTLYEGEFIETFRHLHQYPEMSFKEYETTAYIKEKLTGWGIEILDIGLETGVVGYLKGGKEGPCIALRADIDGLPVKEESSYAFPSKNEGKMHACGHDTHMASLLGAAHILADMREQIQGSVKFLFQPAEEINLGAKKMMSLHCLESPKVSAVFGMHNSPEIPIGTVAVKKGPLMAAVDRIIFTIKGKGGHGGIPQRNVDPIVAAAAVIQAAQTIVSRNVSPLDSAVVSICNVKAGEGTTNNVTPDLVKMYGTVRTYKEDVQKMIASRLEKITESISEAYGCEGKLEYLYELAVTDNNPLLYDAGYEAVTSIGAVPVDPIPSTGGEDFSEYLKGDAPGFFYWLGVRNEEEDCKYSWHSPKFKADEHCIAIGAGTYAMSVFTGIEAVKGNNN</sequence>
<dbReference type="GO" id="GO:0019877">
    <property type="term" value="P:diaminopimelate biosynthetic process"/>
    <property type="evidence" value="ECO:0007669"/>
    <property type="project" value="UniProtKB-ARBA"/>
</dbReference>
<evidence type="ECO:0000256" key="1">
    <source>
        <dbReference type="ARBA" id="ARBA00022801"/>
    </source>
</evidence>
<keyword evidence="2" id="KW-0479">Metal-binding</keyword>
<gene>
    <name evidence="4" type="ORF">IAB31_10765</name>
</gene>
<dbReference type="InterPro" id="IPR017439">
    <property type="entry name" value="Amidohydrolase"/>
</dbReference>
<dbReference type="InterPro" id="IPR002933">
    <property type="entry name" value="Peptidase_M20"/>
</dbReference>
<dbReference type="AlphaFoldDB" id="A0A9D1AD87"/>
<dbReference type="PANTHER" id="PTHR11014">
    <property type="entry name" value="PEPTIDASE M20 FAMILY MEMBER"/>
    <property type="match status" value="1"/>
</dbReference>
<evidence type="ECO:0000313" key="4">
    <source>
        <dbReference type="EMBL" id="HIR14388.1"/>
    </source>
</evidence>
<dbReference type="GO" id="GO:0050118">
    <property type="term" value="F:N-acetyldiaminopimelate deacetylase activity"/>
    <property type="evidence" value="ECO:0007669"/>
    <property type="project" value="UniProtKB-ARBA"/>
</dbReference>
<dbReference type="Pfam" id="PF01546">
    <property type="entry name" value="Peptidase_M20"/>
    <property type="match status" value="1"/>
</dbReference>
<dbReference type="InterPro" id="IPR011650">
    <property type="entry name" value="Peptidase_M20_dimer"/>
</dbReference>
<evidence type="ECO:0000313" key="5">
    <source>
        <dbReference type="Proteomes" id="UP000886757"/>
    </source>
</evidence>
<name>A0A9D1AD87_9FIRM</name>
<dbReference type="NCBIfam" id="TIGR01891">
    <property type="entry name" value="amidohydrolases"/>
    <property type="match status" value="1"/>
</dbReference>
<feature type="binding site" evidence="2">
    <location>
        <position position="168"/>
    </location>
    <ligand>
        <name>Mn(2+)</name>
        <dbReference type="ChEBI" id="CHEBI:29035"/>
        <label>2</label>
    </ligand>
</feature>
<dbReference type="GO" id="GO:0046872">
    <property type="term" value="F:metal ion binding"/>
    <property type="evidence" value="ECO:0007669"/>
    <property type="project" value="UniProtKB-KW"/>
</dbReference>
<proteinExistence type="predicted"/>
<dbReference type="Proteomes" id="UP000886757">
    <property type="component" value="Unassembled WGS sequence"/>
</dbReference>
<dbReference type="CDD" id="cd03886">
    <property type="entry name" value="M20_Acy1"/>
    <property type="match status" value="1"/>
</dbReference>
<dbReference type="SUPFAM" id="SSF55031">
    <property type="entry name" value="Bacterial exopeptidase dimerisation domain"/>
    <property type="match status" value="1"/>
</dbReference>
<feature type="binding site" evidence="2">
    <location>
        <position position="368"/>
    </location>
    <ligand>
        <name>Mn(2+)</name>
        <dbReference type="ChEBI" id="CHEBI:29035"/>
        <label>2</label>
    </ligand>
</feature>
<evidence type="ECO:0000259" key="3">
    <source>
        <dbReference type="Pfam" id="PF07687"/>
    </source>
</evidence>
<accession>A0A9D1AD87</accession>